<dbReference type="CDD" id="cd18773">
    <property type="entry name" value="PDC1_HK_sensor"/>
    <property type="match status" value="1"/>
</dbReference>
<keyword evidence="1 4" id="KW-0597">Phosphoprotein</keyword>
<keyword evidence="6" id="KW-0812">Transmembrane</keyword>
<dbReference type="PROSITE" id="PS50110">
    <property type="entry name" value="RESPONSE_REGULATORY"/>
    <property type="match status" value="2"/>
</dbReference>
<dbReference type="SUPFAM" id="SSF55874">
    <property type="entry name" value="ATPase domain of HSP90 chaperone/DNA topoisomerase II/histidine kinase"/>
    <property type="match status" value="1"/>
</dbReference>
<feature type="domain" description="Response regulatory" evidence="8">
    <location>
        <begin position="912"/>
        <end position="1029"/>
    </location>
</feature>
<dbReference type="InterPro" id="IPR008207">
    <property type="entry name" value="Sig_transdc_His_kin_Hpt_dom"/>
</dbReference>
<dbReference type="SUPFAM" id="SSF47226">
    <property type="entry name" value="Histidine-containing phosphotransfer domain, HPT domain"/>
    <property type="match status" value="1"/>
</dbReference>
<dbReference type="Gene3D" id="3.40.50.2300">
    <property type="match status" value="2"/>
</dbReference>
<evidence type="ECO:0000256" key="5">
    <source>
        <dbReference type="SAM" id="MobiDB-lite"/>
    </source>
</evidence>
<feature type="transmembrane region" description="Helical" evidence="6">
    <location>
        <begin position="359"/>
        <end position="378"/>
    </location>
</feature>
<dbReference type="SMART" id="SM00387">
    <property type="entry name" value="HATPase_c"/>
    <property type="match status" value="1"/>
</dbReference>
<dbReference type="Gene3D" id="3.30.450.20">
    <property type="entry name" value="PAS domain"/>
    <property type="match status" value="3"/>
</dbReference>
<dbReference type="EMBL" id="JAUSVU010000003">
    <property type="protein sequence ID" value="MDQ0532568.1"/>
    <property type="molecule type" value="Genomic_DNA"/>
</dbReference>
<feature type="transmembrane region" description="Helical" evidence="6">
    <location>
        <begin position="53"/>
        <end position="71"/>
    </location>
</feature>
<feature type="domain" description="Histidine kinase" evidence="7">
    <location>
        <begin position="559"/>
        <end position="731"/>
    </location>
</feature>
<name>A0ABU0MGK3_9PROT</name>
<dbReference type="Gene3D" id="3.30.565.10">
    <property type="entry name" value="Histidine kinase-like ATPase, C-terminal domain"/>
    <property type="match status" value="1"/>
</dbReference>
<dbReference type="InterPro" id="IPR005467">
    <property type="entry name" value="His_kinase_dom"/>
</dbReference>
<proteinExistence type="predicted"/>
<feature type="region of interest" description="Disordered" evidence="5">
    <location>
        <begin position="516"/>
        <end position="538"/>
    </location>
</feature>
<evidence type="ECO:0000259" key="8">
    <source>
        <dbReference type="PROSITE" id="PS50110"/>
    </source>
</evidence>
<dbReference type="SMART" id="SM00448">
    <property type="entry name" value="REC"/>
    <property type="match status" value="1"/>
</dbReference>
<feature type="modified residue" description="Phosphohistidine" evidence="3">
    <location>
        <position position="1102"/>
    </location>
</feature>
<reference evidence="10 11" key="1">
    <citation type="submission" date="2023-07" db="EMBL/GenBank/DDBJ databases">
        <title>Genomic Encyclopedia of Type Strains, Phase IV (KMG-IV): sequencing the most valuable type-strain genomes for metagenomic binning, comparative biology and taxonomic classification.</title>
        <authorList>
            <person name="Goeker M."/>
        </authorList>
    </citation>
    <scope>NUCLEOTIDE SEQUENCE [LARGE SCALE GENOMIC DNA]</scope>
    <source>
        <strain evidence="10 11">DSM 19922</strain>
    </source>
</reference>
<evidence type="ECO:0000256" key="6">
    <source>
        <dbReference type="SAM" id="Phobius"/>
    </source>
</evidence>
<keyword evidence="6" id="KW-0472">Membrane</keyword>
<keyword evidence="2" id="KW-0902">Two-component regulatory system</keyword>
<keyword evidence="6" id="KW-1133">Transmembrane helix</keyword>
<dbReference type="SUPFAM" id="SSF52172">
    <property type="entry name" value="CheY-like"/>
    <property type="match status" value="2"/>
</dbReference>
<dbReference type="PANTHER" id="PTHR45339">
    <property type="entry name" value="HYBRID SIGNAL TRANSDUCTION HISTIDINE KINASE J"/>
    <property type="match status" value="1"/>
</dbReference>
<evidence type="ECO:0000256" key="2">
    <source>
        <dbReference type="ARBA" id="ARBA00023012"/>
    </source>
</evidence>
<dbReference type="Proteomes" id="UP001244552">
    <property type="component" value="Unassembled WGS sequence"/>
</dbReference>
<dbReference type="SUPFAM" id="SSF55785">
    <property type="entry name" value="PYP-like sensor domain (PAS domain)"/>
    <property type="match status" value="1"/>
</dbReference>
<evidence type="ECO:0000256" key="1">
    <source>
        <dbReference type="ARBA" id="ARBA00022553"/>
    </source>
</evidence>
<dbReference type="Pfam" id="PF01627">
    <property type="entry name" value="Hpt"/>
    <property type="match status" value="1"/>
</dbReference>
<evidence type="ECO:0000259" key="7">
    <source>
        <dbReference type="PROSITE" id="PS50109"/>
    </source>
</evidence>
<dbReference type="PROSITE" id="PS50109">
    <property type="entry name" value="HIS_KIN"/>
    <property type="match status" value="1"/>
</dbReference>
<comment type="caution">
    <text evidence="10">The sequence shown here is derived from an EMBL/GenBank/DDBJ whole genome shotgun (WGS) entry which is preliminary data.</text>
</comment>
<dbReference type="CDD" id="cd17546">
    <property type="entry name" value="REC_hyHK_CKI1_RcsC-like"/>
    <property type="match status" value="1"/>
</dbReference>
<feature type="modified residue" description="4-aspartylphosphate" evidence="4">
    <location>
        <position position="961"/>
    </location>
</feature>
<dbReference type="InterPro" id="IPR035965">
    <property type="entry name" value="PAS-like_dom_sf"/>
</dbReference>
<evidence type="ECO:0000313" key="10">
    <source>
        <dbReference type="EMBL" id="MDQ0532568.1"/>
    </source>
</evidence>
<dbReference type="InterPro" id="IPR036890">
    <property type="entry name" value="HATPase_C_sf"/>
</dbReference>
<evidence type="ECO:0000259" key="9">
    <source>
        <dbReference type="PROSITE" id="PS50894"/>
    </source>
</evidence>
<sequence>MKPCYRGDCGHRCGWRIAHAPGARHVSVLSHVISRNAALSPPSPKDPKGFSRLEGGVIAFAVLILSVFLLIQANQVASSRQAALTASEATLRALAGALELSASRTVQVVDGTLAAIADSLSRHGWSGDDAVPAGRQAGSRPVLDPDALLDRLRRSPQLRALTLLDRTGRVIAATDGMPPAITFLSELDVYRFHVSGQGTGLAIGMPRPGRGLLDQEIDGAQGGGWLVPMSRAVRDADGTLLAVIVASVDTSYFQNLFRTVQSGDALGSLGLRVGLYLGDGTLLTAQPVTADEIGRSARNTDFFQSLLAAGKEGALRREDADGGTRIAAYQAMPAWPLVLSVSVEQDLVLADWRYGLETVFLSCGSLILLIGLGAAVFVRAMKIQRRRYDALAEAHARLSAGLDRVGEATLTIRPDGLIETATPAVHDMYRCPPDGLTGRSVLELLAPATRRAMAQRLSDIARGRHTGVEGEVWEIIGCRRSPNGGEEFFPLACSMKAGQTASGPVLTAVLRDLSGVTETEQSAPPPADGRQAHAAAQREPTGALPAFFDDNPATSADPSLLHAQRSGLQVGVVDLLSLVEGVVEFLSARASAKGLDIAGFVPRSLRVPLAGDQARLRQLLLTLAGNMVEFADTGGVLILAEEEQSLPDQPADRVPVRIEVRATGIGRVAADRLRLFAEAAQPGVPPIPQSGGAGSGAATAGRLLAMMGAHISIGGRPDTGSAILLQVPLQRGAPVADIAANGGWVDRRILLVAGTAADRHHTGHDLLIRHLKDFGIQVTTADTGDEALRRLHAAIRAEVGAERPFDAVILWQGKEEPSGLQAAIRIRSTPALAGVRLAIASSPSEGREEASAGVDAHLAIPVRFADLRQCLVRLLDAPDVRALPARPVRPNRPVDTGPADLAAPAAGEPRIRVLLAEDNPVNQQITLAVLRRAGHHAAVVSNGAEAVETVSSQSYDLVLMDVQMPVMDGLEATRRIRRLPGQAGSIPIVALTANAMQGDDTICLNAGMDGYLAKPVSPGKLLDVVAGFTRRREPVSVPETVREAPEPPILNTAKVEDLRDTLGDDGLALLIDTFFSDGSTHLDLLHAAIRRRDRGAIEREAHILKGSSANLGFDRLSAAANRLVAAARYHYDAAMTEEAGIRLAEELSAARNAFATLPVPHR</sequence>
<evidence type="ECO:0000256" key="3">
    <source>
        <dbReference type="PROSITE-ProRule" id="PRU00110"/>
    </source>
</evidence>
<accession>A0ABU0MGK3</accession>
<dbReference type="Pfam" id="PF02518">
    <property type="entry name" value="HATPase_c"/>
    <property type="match status" value="1"/>
</dbReference>
<evidence type="ECO:0000313" key="11">
    <source>
        <dbReference type="Proteomes" id="UP001244552"/>
    </source>
</evidence>
<evidence type="ECO:0000256" key="4">
    <source>
        <dbReference type="PROSITE-ProRule" id="PRU00169"/>
    </source>
</evidence>
<dbReference type="InterPro" id="IPR003594">
    <property type="entry name" value="HATPase_dom"/>
</dbReference>
<dbReference type="InterPro" id="IPR036641">
    <property type="entry name" value="HPT_dom_sf"/>
</dbReference>
<organism evidence="10 11">
    <name type="scientific">Azospirillum picis</name>
    <dbReference type="NCBI Taxonomy" id="488438"/>
    <lineage>
        <taxon>Bacteria</taxon>
        <taxon>Pseudomonadati</taxon>
        <taxon>Pseudomonadota</taxon>
        <taxon>Alphaproteobacteria</taxon>
        <taxon>Rhodospirillales</taxon>
        <taxon>Azospirillaceae</taxon>
        <taxon>Azospirillum</taxon>
    </lineage>
</organism>
<dbReference type="CDD" id="cd12915">
    <property type="entry name" value="PDC2_DGC_like"/>
    <property type="match status" value="1"/>
</dbReference>
<dbReference type="PANTHER" id="PTHR45339:SF5">
    <property type="entry name" value="HISTIDINE KINASE"/>
    <property type="match status" value="1"/>
</dbReference>
<feature type="domain" description="HPt" evidence="9">
    <location>
        <begin position="1063"/>
        <end position="1150"/>
    </location>
</feature>
<dbReference type="PROSITE" id="PS50894">
    <property type="entry name" value="HPT"/>
    <property type="match status" value="1"/>
</dbReference>
<dbReference type="Pfam" id="PF00072">
    <property type="entry name" value="Response_reg"/>
    <property type="match status" value="1"/>
</dbReference>
<comment type="caution">
    <text evidence="4">Lacks conserved residue(s) required for the propagation of feature annotation.</text>
</comment>
<dbReference type="Gene3D" id="1.20.120.160">
    <property type="entry name" value="HPT domain"/>
    <property type="match status" value="1"/>
</dbReference>
<protein>
    <submittedName>
        <fullName evidence="10">CheY-like chemotaxis protein/PAS domain-containing protein</fullName>
    </submittedName>
</protein>
<dbReference type="InterPro" id="IPR011006">
    <property type="entry name" value="CheY-like_superfamily"/>
</dbReference>
<dbReference type="InterPro" id="IPR001789">
    <property type="entry name" value="Sig_transdc_resp-reg_receiver"/>
</dbReference>
<keyword evidence="11" id="KW-1185">Reference proteome</keyword>
<gene>
    <name evidence="10" type="ORF">QO018_001412</name>
</gene>
<feature type="domain" description="Response regulatory" evidence="8">
    <location>
        <begin position="753"/>
        <end position="875"/>
    </location>
</feature>